<accession>A0A0K0DG86</accession>
<dbReference type="InterPro" id="IPR050384">
    <property type="entry name" value="Endophilin_SH3RF"/>
</dbReference>
<name>A0A0K0DG86_ANGCA</name>
<dbReference type="Proteomes" id="UP000035642">
    <property type="component" value="Unassembled WGS sequence"/>
</dbReference>
<dbReference type="AlphaFoldDB" id="A0A0K0DG86"/>
<dbReference type="InterPro" id="IPR036028">
    <property type="entry name" value="SH3-like_dom_sf"/>
</dbReference>
<proteinExistence type="predicted"/>
<reference evidence="5" key="2">
    <citation type="submission" date="2017-02" db="UniProtKB">
        <authorList>
            <consortium name="WormBaseParasite"/>
        </authorList>
    </citation>
    <scope>IDENTIFICATION</scope>
</reference>
<evidence type="ECO:0000256" key="2">
    <source>
        <dbReference type="PROSITE-ProRule" id="PRU00192"/>
    </source>
</evidence>
<dbReference type="STRING" id="6313.A0A0K0DG86"/>
<dbReference type="SUPFAM" id="SSF50044">
    <property type="entry name" value="SH3-domain"/>
    <property type="match status" value="3"/>
</dbReference>
<reference evidence="4" key="1">
    <citation type="submission" date="2012-09" db="EMBL/GenBank/DDBJ databases">
        <authorList>
            <person name="Martin A.A."/>
        </authorList>
    </citation>
    <scope>NUCLEOTIDE SEQUENCE</scope>
</reference>
<evidence type="ECO:0000313" key="4">
    <source>
        <dbReference type="Proteomes" id="UP000035642"/>
    </source>
</evidence>
<dbReference type="PANTHER" id="PTHR14167">
    <property type="entry name" value="SH3 DOMAIN-CONTAINING"/>
    <property type="match status" value="1"/>
</dbReference>
<dbReference type="Gene3D" id="2.30.30.40">
    <property type="entry name" value="SH3 Domains"/>
    <property type="match status" value="3"/>
</dbReference>
<evidence type="ECO:0000313" key="5">
    <source>
        <dbReference type="WBParaSite" id="ACAC_0001006101-mRNA-1"/>
    </source>
</evidence>
<dbReference type="PANTHER" id="PTHR14167:SF116">
    <property type="entry name" value="CAP, ISOFORM AC"/>
    <property type="match status" value="1"/>
</dbReference>
<keyword evidence="1 2" id="KW-0728">SH3 domain</keyword>
<dbReference type="PRINTS" id="PR00452">
    <property type="entry name" value="SH3DOMAIN"/>
</dbReference>
<feature type="domain" description="SH3" evidence="3">
    <location>
        <begin position="57"/>
        <end position="117"/>
    </location>
</feature>
<organism evidence="4 5">
    <name type="scientific">Angiostrongylus cantonensis</name>
    <name type="common">Rat lungworm</name>
    <dbReference type="NCBI Taxonomy" id="6313"/>
    <lineage>
        <taxon>Eukaryota</taxon>
        <taxon>Metazoa</taxon>
        <taxon>Ecdysozoa</taxon>
        <taxon>Nematoda</taxon>
        <taxon>Chromadorea</taxon>
        <taxon>Rhabditida</taxon>
        <taxon>Rhabditina</taxon>
        <taxon>Rhabditomorpha</taxon>
        <taxon>Strongyloidea</taxon>
        <taxon>Metastrongylidae</taxon>
        <taxon>Angiostrongylus</taxon>
    </lineage>
</organism>
<dbReference type="PROSITE" id="PS50002">
    <property type="entry name" value="SH3"/>
    <property type="match status" value="2"/>
</dbReference>
<evidence type="ECO:0000256" key="1">
    <source>
        <dbReference type="ARBA" id="ARBA00022443"/>
    </source>
</evidence>
<dbReference type="Pfam" id="PF14604">
    <property type="entry name" value="SH3_9"/>
    <property type="match status" value="2"/>
</dbReference>
<dbReference type="WBParaSite" id="ACAC_0001006101-mRNA-1">
    <property type="protein sequence ID" value="ACAC_0001006101-mRNA-1"/>
    <property type="gene ID" value="ACAC_0001006101"/>
</dbReference>
<dbReference type="SMART" id="SM00326">
    <property type="entry name" value="SH3"/>
    <property type="match status" value="2"/>
</dbReference>
<feature type="domain" description="SH3" evidence="3">
    <location>
        <begin position="133"/>
        <end position="192"/>
    </location>
</feature>
<dbReference type="InterPro" id="IPR001452">
    <property type="entry name" value="SH3_domain"/>
</dbReference>
<sequence>LTLSSSVLSPRHGHQRSGVFQISHHHHELSLNRGDIIRVRREVDVNWLEGERNGENLFFYYTKVIYPFTPRRNTELGLKMDEVVTIRREIDENWYEGTNHLGEIGIFPRNHILTNSPVRPKTPKVFERDEHFSRPNRYRALYKFTPTKSDEVSLEVNDIIFVVEKCDDGWYIGTVLRTGQFGTFPGNYVERH</sequence>
<evidence type="ECO:0000259" key="3">
    <source>
        <dbReference type="PROSITE" id="PS50002"/>
    </source>
</evidence>
<keyword evidence="4" id="KW-1185">Reference proteome</keyword>
<protein>
    <submittedName>
        <fullName evidence="5">Sorbin and SH3 domain containing 1</fullName>
    </submittedName>
</protein>